<keyword evidence="5 10" id="KW-0663">Pyridoxal phosphate</keyword>
<dbReference type="Proteomes" id="UP001151234">
    <property type="component" value="Unassembled WGS sequence"/>
</dbReference>
<dbReference type="InterPro" id="IPR029144">
    <property type="entry name" value="Thr_synth_N"/>
</dbReference>
<accession>A0A9X3ZIA7</accession>
<evidence type="ECO:0000256" key="4">
    <source>
        <dbReference type="ARBA" id="ARBA00022605"/>
    </source>
</evidence>
<gene>
    <name evidence="12" type="primary">thrC</name>
    <name evidence="12" type="ORF">OQ273_12760</name>
</gene>
<dbReference type="Pfam" id="PF14821">
    <property type="entry name" value="Thr_synth_N"/>
    <property type="match status" value="1"/>
</dbReference>
<proteinExistence type="inferred from homology"/>
<dbReference type="CDD" id="cd01560">
    <property type="entry name" value="Thr-synth_2"/>
    <property type="match status" value="1"/>
</dbReference>
<dbReference type="InterPro" id="IPR004450">
    <property type="entry name" value="Thr_synthase-like"/>
</dbReference>
<evidence type="ECO:0000256" key="9">
    <source>
        <dbReference type="NCBIfam" id="TIGR00260"/>
    </source>
</evidence>
<dbReference type="PROSITE" id="PS00165">
    <property type="entry name" value="DEHYDRATASE_SER_THR"/>
    <property type="match status" value="1"/>
</dbReference>
<dbReference type="EMBL" id="JAPJZI010000001">
    <property type="protein sequence ID" value="MDA5399446.1"/>
    <property type="molecule type" value="Genomic_DNA"/>
</dbReference>
<evidence type="ECO:0000256" key="7">
    <source>
        <dbReference type="ARBA" id="ARBA00029440"/>
    </source>
</evidence>
<dbReference type="Gene3D" id="3.90.1380.10">
    <property type="entry name" value="Threonine synthase, N-terminal domain"/>
    <property type="match status" value="1"/>
</dbReference>
<comment type="catalytic activity">
    <reaction evidence="8">
        <text>O-phospho-L-homoserine + H2O = L-threonine + phosphate</text>
        <dbReference type="Rhea" id="RHEA:10840"/>
        <dbReference type="ChEBI" id="CHEBI:15377"/>
        <dbReference type="ChEBI" id="CHEBI:43474"/>
        <dbReference type="ChEBI" id="CHEBI:57590"/>
        <dbReference type="ChEBI" id="CHEBI:57926"/>
        <dbReference type="EC" id="4.2.3.1"/>
    </reaction>
</comment>
<name>A0A9X3ZIA7_9HYPH</name>
<keyword evidence="6 12" id="KW-0456">Lyase</keyword>
<evidence type="ECO:0000256" key="5">
    <source>
        <dbReference type="ARBA" id="ARBA00022898"/>
    </source>
</evidence>
<dbReference type="FunFam" id="3.90.1380.10:FF:000002">
    <property type="entry name" value="Threonine synthase"/>
    <property type="match status" value="1"/>
</dbReference>
<evidence type="ECO:0000256" key="6">
    <source>
        <dbReference type="ARBA" id="ARBA00023239"/>
    </source>
</evidence>
<dbReference type="PANTHER" id="PTHR42690">
    <property type="entry name" value="THREONINE SYNTHASE FAMILY MEMBER"/>
    <property type="match status" value="1"/>
</dbReference>
<evidence type="ECO:0000256" key="2">
    <source>
        <dbReference type="ARBA" id="ARBA00005517"/>
    </source>
</evidence>
<keyword evidence="13" id="KW-1185">Reference proteome</keyword>
<evidence type="ECO:0000313" key="13">
    <source>
        <dbReference type="Proteomes" id="UP001151234"/>
    </source>
</evidence>
<dbReference type="PANTHER" id="PTHR42690:SF1">
    <property type="entry name" value="THREONINE SYNTHASE-LIKE 2"/>
    <property type="match status" value="1"/>
</dbReference>
<reference evidence="12" key="1">
    <citation type="submission" date="2022-11" db="EMBL/GenBank/DDBJ databases">
        <title>Draft genome sequence of Hoeflea poritis E7-10 and Hoeflea prorocentri PM5-8, separated from scleractinian coral Porites lutea and marine dinoflagellate.</title>
        <authorList>
            <person name="Zhang G."/>
            <person name="Wei Q."/>
            <person name="Cai L."/>
        </authorList>
    </citation>
    <scope>NUCLEOTIDE SEQUENCE</scope>
    <source>
        <strain evidence="12">PM5-8</strain>
    </source>
</reference>
<comment type="caution">
    <text evidence="12">The sequence shown here is derived from an EMBL/GenBank/DDBJ whole genome shotgun (WGS) entry which is preliminary data.</text>
</comment>
<evidence type="ECO:0000313" key="12">
    <source>
        <dbReference type="EMBL" id="MDA5399446.1"/>
    </source>
</evidence>
<evidence type="ECO:0000256" key="10">
    <source>
        <dbReference type="PIRSR" id="PIRSR604450-51"/>
    </source>
</evidence>
<keyword evidence="4" id="KW-0028">Amino-acid biosynthesis</keyword>
<evidence type="ECO:0000256" key="3">
    <source>
        <dbReference type="ARBA" id="ARBA00018679"/>
    </source>
</evidence>
<feature type="modified residue" description="N6-(pyridoxal phosphate)lysine" evidence="10">
    <location>
        <position position="112"/>
    </location>
</feature>
<evidence type="ECO:0000259" key="11">
    <source>
        <dbReference type="Pfam" id="PF14821"/>
    </source>
</evidence>
<dbReference type="GO" id="GO:0004795">
    <property type="term" value="F:threonine synthase activity"/>
    <property type="evidence" value="ECO:0007669"/>
    <property type="project" value="UniProtKB-UniRule"/>
</dbReference>
<dbReference type="SUPFAM" id="SSF53686">
    <property type="entry name" value="Tryptophan synthase beta subunit-like PLP-dependent enzymes"/>
    <property type="match status" value="1"/>
</dbReference>
<dbReference type="EC" id="4.2.3.1" evidence="9"/>
<dbReference type="Pfam" id="PF24857">
    <property type="entry name" value="THR4_C"/>
    <property type="match status" value="1"/>
</dbReference>
<comment type="similarity">
    <text evidence="2">Belongs to the threonine synthase family.</text>
</comment>
<protein>
    <recommendedName>
        <fullName evidence="3 9">Threonine synthase</fullName>
        <ecNumber evidence="9">4.2.3.1</ecNumber>
    </recommendedName>
</protein>
<dbReference type="Gene3D" id="3.40.50.1100">
    <property type="match status" value="2"/>
</dbReference>
<organism evidence="12 13">
    <name type="scientific">Hoeflea prorocentri</name>
    <dbReference type="NCBI Taxonomy" id="1922333"/>
    <lineage>
        <taxon>Bacteria</taxon>
        <taxon>Pseudomonadati</taxon>
        <taxon>Pseudomonadota</taxon>
        <taxon>Alphaproteobacteria</taxon>
        <taxon>Hyphomicrobiales</taxon>
        <taxon>Rhizobiaceae</taxon>
        <taxon>Hoeflea</taxon>
    </lineage>
</organism>
<dbReference type="AlphaFoldDB" id="A0A9X3ZIA7"/>
<evidence type="ECO:0000256" key="1">
    <source>
        <dbReference type="ARBA" id="ARBA00001933"/>
    </source>
</evidence>
<evidence type="ECO:0000256" key="8">
    <source>
        <dbReference type="ARBA" id="ARBA00049144"/>
    </source>
</evidence>
<dbReference type="GO" id="GO:0030170">
    <property type="term" value="F:pyridoxal phosphate binding"/>
    <property type="evidence" value="ECO:0007669"/>
    <property type="project" value="InterPro"/>
</dbReference>
<dbReference type="InterPro" id="IPR000634">
    <property type="entry name" value="Ser/Thr_deHydtase_PyrdxlP-BS"/>
</dbReference>
<dbReference type="NCBIfam" id="TIGR00260">
    <property type="entry name" value="thrC"/>
    <property type="match status" value="1"/>
</dbReference>
<dbReference type="InterPro" id="IPR051166">
    <property type="entry name" value="Threonine_Synthase"/>
</dbReference>
<dbReference type="InterPro" id="IPR037158">
    <property type="entry name" value="Thr_synth_N_sf"/>
</dbReference>
<dbReference type="InterPro" id="IPR036052">
    <property type="entry name" value="TrpB-like_PALP_sf"/>
</dbReference>
<comment type="cofactor">
    <cofactor evidence="1 10">
        <name>pyridoxal 5'-phosphate</name>
        <dbReference type="ChEBI" id="CHEBI:597326"/>
    </cofactor>
</comment>
<dbReference type="GO" id="GO:0009088">
    <property type="term" value="P:threonine biosynthetic process"/>
    <property type="evidence" value="ECO:0007669"/>
    <property type="project" value="UniProtKB-UniRule"/>
</dbReference>
<dbReference type="RefSeq" id="WP_267990883.1">
    <property type="nucleotide sequence ID" value="NZ_JAPJZI010000001.1"/>
</dbReference>
<comment type="pathway">
    <text evidence="7">Amino-acid biosynthesis.</text>
</comment>
<feature type="domain" description="Threonine synthase N-terminal" evidence="11">
    <location>
        <begin position="2"/>
        <end position="80"/>
    </location>
</feature>
<sequence length="465" mass="51250">MQYISTRGEAPTLGFNDALLTGLARDGGLYVPENWPHFSKKDIRALRGKSYQDIAFSVLQPFVDGEIANDDFRRMIDEAYATFRHPAVVPLVQTGANSFVLELFHGPTLAFKDVAMQLLARMMDHVLAERGQRATIVGATSGDTGGAAIEAFAERDRTDIFILFPNGRVSPVQRRQMTTSGASNVRALAIDGNFDDCQNLVKAMFNDIGFRDRVQLSGVNSINWGRIMAQIVYYFTSALSLGAPERRVSFSVPTGNFGDIFAGYCAMRMGLPIDKLIIATNDNDILARALRNGRYEMRDVVATTSPSMDIQISSNFERLLFDAFGRDSDSLRRCMSSLSQSGSFTIEERALKGIKKEFRSGKANQKQAAATIKSVYEETGYLLDPHTACGVHASRSFERPRAPMITLATAHPAKFPDAVKSASGIDPALPSWLSDLMHREEIYETLQPDLDTVEAYIARNARAAG</sequence>